<keyword evidence="2" id="KW-1185">Reference proteome</keyword>
<dbReference type="Proteomes" id="UP001519460">
    <property type="component" value="Unassembled WGS sequence"/>
</dbReference>
<dbReference type="EMBL" id="JACVVK020000229">
    <property type="protein sequence ID" value="KAK7483288.1"/>
    <property type="molecule type" value="Genomic_DNA"/>
</dbReference>
<comment type="caution">
    <text evidence="1">The sequence shown here is derived from an EMBL/GenBank/DDBJ whole genome shotgun (WGS) entry which is preliminary data.</text>
</comment>
<reference evidence="1 2" key="1">
    <citation type="journal article" date="2023" name="Sci. Data">
        <title>Genome assembly of the Korean intertidal mud-creeper Batillaria attramentaria.</title>
        <authorList>
            <person name="Patra A.K."/>
            <person name="Ho P.T."/>
            <person name="Jun S."/>
            <person name="Lee S.J."/>
            <person name="Kim Y."/>
            <person name="Won Y.J."/>
        </authorList>
    </citation>
    <scope>NUCLEOTIDE SEQUENCE [LARGE SCALE GENOMIC DNA]</scope>
    <source>
        <strain evidence="1">Wonlab-2016</strain>
    </source>
</reference>
<dbReference type="AlphaFoldDB" id="A0ABD0K898"/>
<protein>
    <submittedName>
        <fullName evidence="1">Uncharacterized protein</fullName>
    </submittedName>
</protein>
<sequence>MVGGKVELQCGNYRVMVCVGCRSYVCALLSGLMSLPCAYHTPRGIPVSDT</sequence>
<gene>
    <name evidence="1" type="ORF">BaRGS_00025455</name>
</gene>
<proteinExistence type="predicted"/>
<accession>A0ABD0K898</accession>
<name>A0ABD0K898_9CAEN</name>
<evidence type="ECO:0000313" key="1">
    <source>
        <dbReference type="EMBL" id="KAK7483288.1"/>
    </source>
</evidence>
<evidence type="ECO:0000313" key="2">
    <source>
        <dbReference type="Proteomes" id="UP001519460"/>
    </source>
</evidence>
<organism evidence="1 2">
    <name type="scientific">Batillaria attramentaria</name>
    <dbReference type="NCBI Taxonomy" id="370345"/>
    <lineage>
        <taxon>Eukaryota</taxon>
        <taxon>Metazoa</taxon>
        <taxon>Spiralia</taxon>
        <taxon>Lophotrochozoa</taxon>
        <taxon>Mollusca</taxon>
        <taxon>Gastropoda</taxon>
        <taxon>Caenogastropoda</taxon>
        <taxon>Sorbeoconcha</taxon>
        <taxon>Cerithioidea</taxon>
        <taxon>Batillariidae</taxon>
        <taxon>Batillaria</taxon>
    </lineage>
</organism>
<feature type="non-terminal residue" evidence="1">
    <location>
        <position position="50"/>
    </location>
</feature>